<dbReference type="Gene3D" id="2.40.50.1070">
    <property type="match status" value="1"/>
</dbReference>
<dbReference type="InterPro" id="IPR029063">
    <property type="entry name" value="SAM-dependent_MTases_sf"/>
</dbReference>
<feature type="binding site" evidence="4">
    <location>
        <position position="347"/>
    </location>
    <ligand>
        <name>S-adenosyl-L-methionine</name>
        <dbReference type="ChEBI" id="CHEBI:59789"/>
    </ligand>
</feature>
<dbReference type="PROSITE" id="PS50926">
    <property type="entry name" value="TRAM"/>
    <property type="match status" value="1"/>
</dbReference>
<evidence type="ECO:0000256" key="3">
    <source>
        <dbReference type="ARBA" id="ARBA00022691"/>
    </source>
</evidence>
<feature type="binding site" evidence="4">
    <location>
        <position position="252"/>
    </location>
    <ligand>
        <name>S-adenosyl-L-methionine</name>
        <dbReference type="ChEBI" id="CHEBI:59789"/>
    </ligand>
</feature>
<dbReference type="PROSITE" id="PS51687">
    <property type="entry name" value="SAM_MT_RNA_M5U"/>
    <property type="match status" value="1"/>
</dbReference>
<feature type="binding site" evidence="4">
    <location>
        <position position="306"/>
    </location>
    <ligand>
        <name>S-adenosyl-L-methionine</name>
        <dbReference type="ChEBI" id="CHEBI:59789"/>
    </ligand>
</feature>
<keyword evidence="8" id="KW-1185">Reference proteome</keyword>
<feature type="domain" description="TRAM" evidence="6">
    <location>
        <begin position="3"/>
        <end position="62"/>
    </location>
</feature>
<feature type="binding site" evidence="4">
    <location>
        <position position="282"/>
    </location>
    <ligand>
        <name>S-adenosyl-L-methionine</name>
        <dbReference type="ChEBI" id="CHEBI:59789"/>
    </ligand>
</feature>
<dbReference type="InterPro" id="IPR002792">
    <property type="entry name" value="TRAM_dom"/>
</dbReference>
<dbReference type="InterPro" id="IPR010280">
    <property type="entry name" value="U5_MeTrfase_fam"/>
</dbReference>
<dbReference type="PANTHER" id="PTHR11061:SF30">
    <property type="entry name" value="TRNA (URACIL(54)-C(5))-METHYLTRANSFERASE"/>
    <property type="match status" value="1"/>
</dbReference>
<dbReference type="Gene3D" id="3.40.50.150">
    <property type="entry name" value="Vaccinia Virus protein VP39"/>
    <property type="match status" value="1"/>
</dbReference>
<evidence type="ECO:0000259" key="6">
    <source>
        <dbReference type="PROSITE" id="PS50926"/>
    </source>
</evidence>
<dbReference type="SUPFAM" id="SSF50249">
    <property type="entry name" value="Nucleic acid-binding proteins"/>
    <property type="match status" value="1"/>
</dbReference>
<feature type="active site" evidence="5">
    <location>
        <position position="374"/>
    </location>
</feature>
<proteinExistence type="inferred from homology"/>
<dbReference type="AlphaFoldDB" id="A0A1H9PC01"/>
<dbReference type="InterPro" id="IPR012340">
    <property type="entry name" value="NA-bd_OB-fold"/>
</dbReference>
<dbReference type="STRING" id="1121357.SAMN05661109_00267"/>
<evidence type="ECO:0000313" key="8">
    <source>
        <dbReference type="Proteomes" id="UP000198929"/>
    </source>
</evidence>
<dbReference type="Pfam" id="PF05958">
    <property type="entry name" value="tRNA_U5-meth_tr"/>
    <property type="match status" value="1"/>
</dbReference>
<accession>A0A1H9PC01</accession>
<evidence type="ECO:0000256" key="2">
    <source>
        <dbReference type="ARBA" id="ARBA00022679"/>
    </source>
</evidence>
<dbReference type="SUPFAM" id="SSF53335">
    <property type="entry name" value="S-adenosyl-L-methionine-dependent methyltransferases"/>
    <property type="match status" value="1"/>
</dbReference>
<evidence type="ECO:0000256" key="4">
    <source>
        <dbReference type="PROSITE-ProRule" id="PRU01024"/>
    </source>
</evidence>
<gene>
    <name evidence="7" type="ORF">SAMN05661109_00267</name>
</gene>
<dbReference type="PANTHER" id="PTHR11061">
    <property type="entry name" value="RNA M5U METHYLTRANSFERASE"/>
    <property type="match status" value="1"/>
</dbReference>
<dbReference type="EMBL" id="FOGQ01000001">
    <property type="protein sequence ID" value="SER45103.1"/>
    <property type="molecule type" value="Genomic_DNA"/>
</dbReference>
<evidence type="ECO:0000313" key="7">
    <source>
        <dbReference type="EMBL" id="SER45103.1"/>
    </source>
</evidence>
<dbReference type="RefSeq" id="WP_092255056.1">
    <property type="nucleotide sequence ID" value="NZ_CP047199.1"/>
</dbReference>
<sequence length="420" mass="45532">MEPLSAGDTLTLRTTGMAHGGEAIARADDGRVIFVAGALPDETVIATVTKAKKRWARATLDTVIAASEHRVEPYCDAFRAGAGCCDLSYFWVPEAWMAKHQILQGQIEALAGRSGVMDEFEQEQTNTAVYPLDGDVDDERGQPEPWRTRVRFGVNAQGQAGVRKAKSNDIVTVRCAQVLPEIYGELRKHRFTPGAEVVAVRDGLGEVHVVETQRVPRGRRVETIEKVVAGTGTVTEIIGDYTFTFPATAFWQAHKDAPALYDMVIRQWAVGDYTRAVGWDLYGGVGAFVPSIAETLGHDATVYSVDYSPAANAASQDGLWNFEVKSVKGKVESVVDKLPDPGLVVLDPPRTGAGAHVVAAIAAKRPERVIHIGCDPATFARDLAAWGENRYRVKRYASADAFPGTHHFEALALLEPAHGT</sequence>
<feature type="active site" description="Nucleophile" evidence="4">
    <location>
        <position position="374"/>
    </location>
</feature>
<dbReference type="Proteomes" id="UP000198929">
    <property type="component" value="Unassembled WGS sequence"/>
</dbReference>
<keyword evidence="3 4" id="KW-0949">S-adenosyl-L-methionine</keyword>
<dbReference type="PROSITE" id="PS01230">
    <property type="entry name" value="TRMA_1"/>
    <property type="match status" value="1"/>
</dbReference>
<dbReference type="GO" id="GO:0070475">
    <property type="term" value="P:rRNA base methylation"/>
    <property type="evidence" value="ECO:0007669"/>
    <property type="project" value="TreeGrafter"/>
</dbReference>
<name>A0A1H9PC01_9CORY</name>
<keyword evidence="1 4" id="KW-0489">Methyltransferase</keyword>
<dbReference type="Gene3D" id="2.40.50.140">
    <property type="entry name" value="Nucleic acid-binding proteins"/>
    <property type="match status" value="1"/>
</dbReference>
<dbReference type="Pfam" id="PF01938">
    <property type="entry name" value="TRAM"/>
    <property type="match status" value="1"/>
</dbReference>
<organism evidence="7 8">
    <name type="scientific">Corynebacterium cystitidis DSM 20524</name>
    <dbReference type="NCBI Taxonomy" id="1121357"/>
    <lineage>
        <taxon>Bacteria</taxon>
        <taxon>Bacillati</taxon>
        <taxon>Actinomycetota</taxon>
        <taxon>Actinomycetes</taxon>
        <taxon>Mycobacteriales</taxon>
        <taxon>Corynebacteriaceae</taxon>
        <taxon>Corynebacterium</taxon>
    </lineage>
</organism>
<dbReference type="InterPro" id="IPR030390">
    <property type="entry name" value="MeTrfase_TrmA_AS"/>
</dbReference>
<dbReference type="GO" id="GO:0070041">
    <property type="term" value="F:rRNA (uridine-C5-)-methyltransferase activity"/>
    <property type="evidence" value="ECO:0007669"/>
    <property type="project" value="TreeGrafter"/>
</dbReference>
<evidence type="ECO:0000256" key="1">
    <source>
        <dbReference type="ARBA" id="ARBA00022603"/>
    </source>
</evidence>
<keyword evidence="2 4" id="KW-0808">Transferase</keyword>
<protein>
    <submittedName>
        <fullName evidence="7">tRNA/tmRNA/rRNA uracil-C5-methylase, TrmA/RlmC/RlmD family</fullName>
    </submittedName>
</protein>
<comment type="similarity">
    <text evidence="4">Belongs to the class I-like SAM-binding methyltransferase superfamily. RNA M5U methyltransferase family.</text>
</comment>
<evidence type="ECO:0000256" key="5">
    <source>
        <dbReference type="PROSITE-ProRule" id="PRU10015"/>
    </source>
</evidence>
<reference evidence="8" key="1">
    <citation type="submission" date="2016-10" db="EMBL/GenBank/DDBJ databases">
        <authorList>
            <person name="Varghese N."/>
            <person name="Submissions S."/>
        </authorList>
    </citation>
    <scope>NUCLEOTIDE SEQUENCE [LARGE SCALE GENOMIC DNA]</scope>
    <source>
        <strain evidence="8">DSM 20524</strain>
    </source>
</reference>